<feature type="domain" description="NADH:flavin oxidoreductase/NADH oxidase N-terminal" evidence="4">
    <location>
        <begin position="4"/>
        <end position="328"/>
    </location>
</feature>
<comment type="caution">
    <text evidence="5">The sequence shown here is derived from an EMBL/GenBank/DDBJ whole genome shotgun (WGS) entry which is preliminary data.</text>
</comment>
<dbReference type="InterPro" id="IPR001155">
    <property type="entry name" value="OxRdtase_FMN_N"/>
</dbReference>
<evidence type="ECO:0000313" key="5">
    <source>
        <dbReference type="EMBL" id="TWB18400.1"/>
    </source>
</evidence>
<proteinExistence type="inferred from homology"/>
<dbReference type="SUPFAM" id="SSF51395">
    <property type="entry name" value="FMN-linked oxidoreductases"/>
    <property type="match status" value="1"/>
</dbReference>
<dbReference type="Pfam" id="PF00724">
    <property type="entry name" value="Oxidored_FMN"/>
    <property type="match status" value="1"/>
</dbReference>
<dbReference type="InterPro" id="IPR045247">
    <property type="entry name" value="Oye-like"/>
</dbReference>
<dbReference type="GO" id="GO:0016628">
    <property type="term" value="F:oxidoreductase activity, acting on the CH-CH group of donors, NAD or NADP as acceptor"/>
    <property type="evidence" value="ECO:0007669"/>
    <property type="project" value="UniProtKB-ARBA"/>
</dbReference>
<name>A0A560F9X8_9PROT</name>
<organism evidence="5 6">
    <name type="scientific">Nitrospirillum amazonense</name>
    <dbReference type="NCBI Taxonomy" id="28077"/>
    <lineage>
        <taxon>Bacteria</taxon>
        <taxon>Pseudomonadati</taxon>
        <taxon>Pseudomonadota</taxon>
        <taxon>Alphaproteobacteria</taxon>
        <taxon>Rhodospirillales</taxon>
        <taxon>Azospirillaceae</taxon>
        <taxon>Nitrospirillum</taxon>
    </lineage>
</organism>
<evidence type="ECO:0000256" key="2">
    <source>
        <dbReference type="ARBA" id="ARBA00005979"/>
    </source>
</evidence>
<dbReference type="OrthoDB" id="9804454at2"/>
<dbReference type="InterPro" id="IPR013785">
    <property type="entry name" value="Aldolase_TIM"/>
</dbReference>
<dbReference type="FunFam" id="3.20.20.70:FF:000059">
    <property type="entry name" value="N-ethylmaleimide reductase, FMN-linked"/>
    <property type="match status" value="1"/>
</dbReference>
<keyword evidence="3" id="KW-0560">Oxidoreductase</keyword>
<evidence type="ECO:0000256" key="3">
    <source>
        <dbReference type="ARBA" id="ARBA00023002"/>
    </source>
</evidence>
<accession>A0A560F9X8</accession>
<comment type="similarity">
    <text evidence="2">Belongs to the NADH:flavin oxidoreductase/NADH oxidase family.</text>
</comment>
<protein>
    <submittedName>
        <fullName evidence="5">N-ethylmaleimide reductase</fullName>
    </submittedName>
</protein>
<evidence type="ECO:0000256" key="1">
    <source>
        <dbReference type="ARBA" id="ARBA00001917"/>
    </source>
</evidence>
<dbReference type="GO" id="GO:0010181">
    <property type="term" value="F:FMN binding"/>
    <property type="evidence" value="ECO:0007669"/>
    <property type="project" value="InterPro"/>
</dbReference>
<dbReference type="CDD" id="cd02933">
    <property type="entry name" value="OYE_like_FMN"/>
    <property type="match status" value="1"/>
</dbReference>
<sequence length="361" mass="38366">MASIFSPIRLGDLTLNNRVVMAPMTRCRAGVNDEPTADMAEYYRQRAGAGLIVSEGVQPSIHGKGYFRTPGIHTPLQMAAWRAVTAGVRAAGGSIVMQLMHCGRVGAAGNKDPWAETVAPSAIRSRQALYTAAGMAPCAEPRALATAEIAGVVDEMAAAARNARAAGFDGVELHATSGYLPMQFLATGTNQRTDRYGGSPQSRARFVIEVLEAMAAAIGSGRVGFRISPGNGYNDMEDEEPVATYTALLRAVEPLGLAYLHLINTPIPELEPLSFVRQHWTGPVIGNGGLTLDSAQKLLSDGRLEAVSFGRFFISNPDLVARFRNGAPLVEPDRGTFYSGDARGFTDYPQWSADVPVAVGA</sequence>
<dbReference type="PANTHER" id="PTHR22893">
    <property type="entry name" value="NADH OXIDOREDUCTASE-RELATED"/>
    <property type="match status" value="1"/>
</dbReference>
<gene>
    <name evidence="5" type="ORF">FBZ89_11045</name>
</gene>
<dbReference type="RefSeq" id="WP_145751031.1">
    <property type="nucleotide sequence ID" value="NZ_VITN01000010.1"/>
</dbReference>
<evidence type="ECO:0000259" key="4">
    <source>
        <dbReference type="Pfam" id="PF00724"/>
    </source>
</evidence>
<dbReference type="GO" id="GO:0005829">
    <property type="term" value="C:cytosol"/>
    <property type="evidence" value="ECO:0007669"/>
    <property type="project" value="UniProtKB-ARBA"/>
</dbReference>
<comment type="cofactor">
    <cofactor evidence="1">
        <name>FMN</name>
        <dbReference type="ChEBI" id="CHEBI:58210"/>
    </cofactor>
</comment>
<dbReference type="AlphaFoldDB" id="A0A560F9X8"/>
<evidence type="ECO:0000313" key="6">
    <source>
        <dbReference type="Proteomes" id="UP000319859"/>
    </source>
</evidence>
<dbReference type="PANTHER" id="PTHR22893:SF91">
    <property type="entry name" value="NADPH DEHYDROGENASE 2-RELATED"/>
    <property type="match status" value="1"/>
</dbReference>
<dbReference type="EMBL" id="VITN01000010">
    <property type="protein sequence ID" value="TWB18400.1"/>
    <property type="molecule type" value="Genomic_DNA"/>
</dbReference>
<dbReference type="Gene3D" id="3.20.20.70">
    <property type="entry name" value="Aldolase class I"/>
    <property type="match status" value="1"/>
</dbReference>
<reference evidence="5 6" key="1">
    <citation type="submission" date="2019-06" db="EMBL/GenBank/DDBJ databases">
        <title>Genomic Encyclopedia of Type Strains, Phase IV (KMG-V): Genome sequencing to study the core and pangenomes of soil and plant-associated prokaryotes.</title>
        <authorList>
            <person name="Whitman W."/>
        </authorList>
    </citation>
    <scope>NUCLEOTIDE SEQUENCE [LARGE SCALE GENOMIC DNA]</scope>
    <source>
        <strain evidence="5 6">BR 11880</strain>
    </source>
</reference>
<dbReference type="Proteomes" id="UP000319859">
    <property type="component" value="Unassembled WGS sequence"/>
</dbReference>